<feature type="domain" description="VOC" evidence="1">
    <location>
        <begin position="2"/>
        <end position="134"/>
    </location>
</feature>
<dbReference type="PROSITE" id="PS51819">
    <property type="entry name" value="VOC"/>
    <property type="match status" value="1"/>
</dbReference>
<evidence type="ECO:0000259" key="1">
    <source>
        <dbReference type="PROSITE" id="PS51819"/>
    </source>
</evidence>
<reference evidence="2 3" key="1">
    <citation type="journal article" date="2012" name="Environ. Microbiol.">
        <title>The genome of the ammonia-oxidizing Candidatus Nitrososphaera gargensis: insights into metabolic versatility and environmental adaptations.</title>
        <authorList>
            <person name="Spang A."/>
            <person name="Poehlein A."/>
            <person name="Offre P."/>
            <person name="Zumbragel S."/>
            <person name="Haider S."/>
            <person name="Rychlik N."/>
            <person name="Nowka B."/>
            <person name="Schmeisser C."/>
            <person name="Lebedeva E.V."/>
            <person name="Rattei T."/>
            <person name="Bohm C."/>
            <person name="Schmid M."/>
            <person name="Galushko A."/>
            <person name="Hatzenpichler R."/>
            <person name="Weinmaier T."/>
            <person name="Daniel R."/>
            <person name="Schleper C."/>
            <person name="Spieck E."/>
            <person name="Streit W."/>
            <person name="Wagner M."/>
        </authorList>
    </citation>
    <scope>NUCLEOTIDE SEQUENCE [LARGE SCALE GENOMIC DNA]</scope>
    <source>
        <strain evidence="3">Ga9.2</strain>
    </source>
</reference>
<dbReference type="InterPro" id="IPR037523">
    <property type="entry name" value="VOC_core"/>
</dbReference>
<keyword evidence="2" id="KW-0223">Dioxygenase</keyword>
<dbReference type="RefSeq" id="WP_015019259.1">
    <property type="nucleotide sequence ID" value="NC_018719.1"/>
</dbReference>
<evidence type="ECO:0000313" key="2">
    <source>
        <dbReference type="EMBL" id="AFU58722.1"/>
    </source>
</evidence>
<name>K0IK90_NITGG</name>
<protein>
    <submittedName>
        <fullName evidence="2">Putative glyoxalase/bleomycin resistance protein/dioxygenase</fullName>
    </submittedName>
</protein>
<accession>K0IK90</accession>
<dbReference type="EMBL" id="CP002408">
    <property type="protein sequence ID" value="AFU58722.1"/>
    <property type="molecule type" value="Genomic_DNA"/>
</dbReference>
<sequence>MKINKVVETCIYSSDLDSMKKFYVEILDLPLVQEEKNKLVFLRAGKSMLLIFNPAKTSIDNYRLPTHGAQTPPASIHFAMEIEEHDYLRWKELLAKNRIAIEKEVDWNGSGSGGGSRSLYFRDPAGNLVELITPGEWPVES</sequence>
<keyword evidence="2" id="KW-0560">Oxidoreductase</keyword>
<dbReference type="KEGG" id="nga:Ngar_c17890"/>
<dbReference type="OrthoDB" id="37941at2157"/>
<dbReference type="HOGENOM" id="CLU_099500_2_0_2"/>
<dbReference type="InterPro" id="IPR004360">
    <property type="entry name" value="Glyas_Fos-R_dOase_dom"/>
</dbReference>
<dbReference type="STRING" id="1237085.Ngar_c17890"/>
<gene>
    <name evidence="2" type="ordered locus">Ngar_c17890</name>
</gene>
<dbReference type="SUPFAM" id="SSF54593">
    <property type="entry name" value="Glyoxalase/Bleomycin resistance protein/Dihydroxybiphenyl dioxygenase"/>
    <property type="match status" value="1"/>
</dbReference>
<dbReference type="Gene3D" id="3.10.180.10">
    <property type="entry name" value="2,3-Dihydroxybiphenyl 1,2-Dioxygenase, domain 1"/>
    <property type="match status" value="1"/>
</dbReference>
<dbReference type="BioCyc" id="CNIT1237085:G1324-1787-MONOMER"/>
<dbReference type="Proteomes" id="UP000008037">
    <property type="component" value="Chromosome"/>
</dbReference>
<dbReference type="GO" id="GO:0051213">
    <property type="term" value="F:dioxygenase activity"/>
    <property type="evidence" value="ECO:0007669"/>
    <property type="project" value="UniProtKB-KW"/>
</dbReference>
<dbReference type="InterPro" id="IPR029068">
    <property type="entry name" value="Glyas_Bleomycin-R_OHBP_Dase"/>
</dbReference>
<dbReference type="Pfam" id="PF00903">
    <property type="entry name" value="Glyoxalase"/>
    <property type="match status" value="1"/>
</dbReference>
<proteinExistence type="predicted"/>
<keyword evidence="3" id="KW-1185">Reference proteome</keyword>
<evidence type="ECO:0000313" key="3">
    <source>
        <dbReference type="Proteomes" id="UP000008037"/>
    </source>
</evidence>
<dbReference type="GeneID" id="13795652"/>
<dbReference type="InParanoid" id="K0IK90"/>
<organism evidence="2 3">
    <name type="scientific">Nitrososphaera gargensis (strain Ga9.2)</name>
    <dbReference type="NCBI Taxonomy" id="1237085"/>
    <lineage>
        <taxon>Archaea</taxon>
        <taxon>Nitrososphaerota</taxon>
        <taxon>Nitrososphaeria</taxon>
        <taxon>Nitrososphaerales</taxon>
        <taxon>Nitrososphaeraceae</taxon>
        <taxon>Nitrososphaera</taxon>
    </lineage>
</organism>
<dbReference type="AlphaFoldDB" id="K0IK90"/>